<keyword evidence="1" id="KW-1133">Transmembrane helix</keyword>
<name>A0ABR2MVN9_9ASPA</name>
<proteinExistence type="predicted"/>
<comment type="caution">
    <text evidence="2">The sequence shown here is derived from an EMBL/GenBank/DDBJ whole genome shotgun (WGS) entry which is preliminary data.</text>
</comment>
<keyword evidence="3" id="KW-1185">Reference proteome</keyword>
<accession>A0ABR2MVN9</accession>
<dbReference type="Proteomes" id="UP001412067">
    <property type="component" value="Unassembled WGS sequence"/>
</dbReference>
<keyword evidence="1" id="KW-0472">Membrane</keyword>
<gene>
    <name evidence="2" type="ORF">KSP40_PGU021694</name>
</gene>
<feature type="transmembrane region" description="Helical" evidence="1">
    <location>
        <begin position="35"/>
        <end position="58"/>
    </location>
</feature>
<evidence type="ECO:0000313" key="3">
    <source>
        <dbReference type="Proteomes" id="UP001412067"/>
    </source>
</evidence>
<sequence>MRRRVYFVCLCQPEVVYIRHFASRFWRARQRRSKLGLGFVCVSLAARRFLHLLLSLVLGKLMEVVVSFFRCIRYLFWQSVYESLDSCPLFWPAVLGWGFTFKLELLLAAFGTAISAALGVVNNN</sequence>
<evidence type="ECO:0000313" key="2">
    <source>
        <dbReference type="EMBL" id="KAK8968264.1"/>
    </source>
</evidence>
<keyword evidence="1" id="KW-0812">Transmembrane</keyword>
<protein>
    <submittedName>
        <fullName evidence="2">Uncharacterized protein</fullName>
    </submittedName>
</protein>
<feature type="transmembrane region" description="Helical" evidence="1">
    <location>
        <begin position="99"/>
        <end position="121"/>
    </location>
</feature>
<evidence type="ECO:0000256" key="1">
    <source>
        <dbReference type="SAM" id="Phobius"/>
    </source>
</evidence>
<reference evidence="2 3" key="1">
    <citation type="journal article" date="2022" name="Nat. Plants">
        <title>Genomes of leafy and leafless Platanthera orchids illuminate the evolution of mycoheterotrophy.</title>
        <authorList>
            <person name="Li M.H."/>
            <person name="Liu K.W."/>
            <person name="Li Z."/>
            <person name="Lu H.C."/>
            <person name="Ye Q.L."/>
            <person name="Zhang D."/>
            <person name="Wang J.Y."/>
            <person name="Li Y.F."/>
            <person name="Zhong Z.M."/>
            <person name="Liu X."/>
            <person name="Yu X."/>
            <person name="Liu D.K."/>
            <person name="Tu X.D."/>
            <person name="Liu B."/>
            <person name="Hao Y."/>
            <person name="Liao X.Y."/>
            <person name="Jiang Y.T."/>
            <person name="Sun W.H."/>
            <person name="Chen J."/>
            <person name="Chen Y.Q."/>
            <person name="Ai Y."/>
            <person name="Zhai J.W."/>
            <person name="Wu S.S."/>
            <person name="Zhou Z."/>
            <person name="Hsiao Y.Y."/>
            <person name="Wu W.L."/>
            <person name="Chen Y.Y."/>
            <person name="Lin Y.F."/>
            <person name="Hsu J.L."/>
            <person name="Li C.Y."/>
            <person name="Wang Z.W."/>
            <person name="Zhao X."/>
            <person name="Zhong W.Y."/>
            <person name="Ma X.K."/>
            <person name="Ma L."/>
            <person name="Huang J."/>
            <person name="Chen G.Z."/>
            <person name="Huang M.Z."/>
            <person name="Huang L."/>
            <person name="Peng D.H."/>
            <person name="Luo Y.B."/>
            <person name="Zou S.Q."/>
            <person name="Chen S.P."/>
            <person name="Lan S."/>
            <person name="Tsai W.C."/>
            <person name="Van de Peer Y."/>
            <person name="Liu Z.J."/>
        </authorList>
    </citation>
    <scope>NUCLEOTIDE SEQUENCE [LARGE SCALE GENOMIC DNA]</scope>
    <source>
        <strain evidence="2">Lor288</strain>
    </source>
</reference>
<dbReference type="EMBL" id="JBBWWR010000004">
    <property type="protein sequence ID" value="KAK8968264.1"/>
    <property type="molecule type" value="Genomic_DNA"/>
</dbReference>
<organism evidence="2 3">
    <name type="scientific">Platanthera guangdongensis</name>
    <dbReference type="NCBI Taxonomy" id="2320717"/>
    <lineage>
        <taxon>Eukaryota</taxon>
        <taxon>Viridiplantae</taxon>
        <taxon>Streptophyta</taxon>
        <taxon>Embryophyta</taxon>
        <taxon>Tracheophyta</taxon>
        <taxon>Spermatophyta</taxon>
        <taxon>Magnoliopsida</taxon>
        <taxon>Liliopsida</taxon>
        <taxon>Asparagales</taxon>
        <taxon>Orchidaceae</taxon>
        <taxon>Orchidoideae</taxon>
        <taxon>Orchideae</taxon>
        <taxon>Orchidinae</taxon>
        <taxon>Platanthera</taxon>
    </lineage>
</organism>